<evidence type="ECO:0000256" key="9">
    <source>
        <dbReference type="ARBA" id="ARBA00037922"/>
    </source>
</evidence>
<protein>
    <recommendedName>
        <fullName evidence="10 13">4-hydroxy-tetrahydrodipicolinate reductase</fullName>
        <shortName evidence="13">HTPA reductase</shortName>
        <ecNumber evidence="10 13">1.17.1.8</ecNumber>
    </recommendedName>
</protein>
<dbReference type="GO" id="GO:0019877">
    <property type="term" value="P:diaminopimelate biosynthetic process"/>
    <property type="evidence" value="ECO:0007669"/>
    <property type="project" value="UniProtKB-UniRule"/>
</dbReference>
<dbReference type="SUPFAM" id="SSF55347">
    <property type="entry name" value="Glyceraldehyde-3-phosphate dehydrogenase-like, C-terminal domain"/>
    <property type="match status" value="1"/>
</dbReference>
<keyword evidence="2 13" id="KW-0963">Cytoplasm</keyword>
<comment type="catalytic activity">
    <reaction evidence="11 13">
        <text>(S)-2,3,4,5-tetrahydrodipicolinate + NADP(+) + H2O = (2S,4S)-4-hydroxy-2,3,4,5-tetrahydrodipicolinate + NADPH + H(+)</text>
        <dbReference type="Rhea" id="RHEA:35331"/>
        <dbReference type="ChEBI" id="CHEBI:15377"/>
        <dbReference type="ChEBI" id="CHEBI:15378"/>
        <dbReference type="ChEBI" id="CHEBI:16845"/>
        <dbReference type="ChEBI" id="CHEBI:57783"/>
        <dbReference type="ChEBI" id="CHEBI:58349"/>
        <dbReference type="ChEBI" id="CHEBI:67139"/>
        <dbReference type="EC" id="1.17.1.8"/>
    </reaction>
</comment>
<dbReference type="Gene3D" id="3.30.360.10">
    <property type="entry name" value="Dihydrodipicolinate Reductase, domain 2"/>
    <property type="match status" value="1"/>
</dbReference>
<evidence type="ECO:0000313" key="17">
    <source>
        <dbReference type="Proteomes" id="UP000005714"/>
    </source>
</evidence>
<evidence type="ECO:0000256" key="11">
    <source>
        <dbReference type="ARBA" id="ARBA00049080"/>
    </source>
</evidence>
<dbReference type="UniPathway" id="UPA00034">
    <property type="reaction ID" value="UER00018"/>
</dbReference>
<comment type="subcellular location">
    <subcellularLocation>
        <location evidence="13">Cytoplasm</location>
    </subcellularLocation>
</comment>
<dbReference type="GO" id="GO:0008839">
    <property type="term" value="F:4-hydroxy-tetrahydrodipicolinate reductase"/>
    <property type="evidence" value="ECO:0007669"/>
    <property type="project" value="UniProtKB-UniRule"/>
</dbReference>
<dbReference type="CDD" id="cd02274">
    <property type="entry name" value="DHDPR_N"/>
    <property type="match status" value="1"/>
</dbReference>
<dbReference type="HAMAP" id="MF_00102">
    <property type="entry name" value="DapB"/>
    <property type="match status" value="1"/>
</dbReference>
<dbReference type="GO" id="GO:0050661">
    <property type="term" value="F:NADP binding"/>
    <property type="evidence" value="ECO:0007669"/>
    <property type="project" value="UniProtKB-UniRule"/>
</dbReference>
<dbReference type="Pfam" id="PF01113">
    <property type="entry name" value="DapB_N"/>
    <property type="match status" value="1"/>
</dbReference>
<evidence type="ECO:0000256" key="2">
    <source>
        <dbReference type="ARBA" id="ARBA00022490"/>
    </source>
</evidence>
<dbReference type="InterPro" id="IPR000846">
    <property type="entry name" value="DapB_N"/>
</dbReference>
<dbReference type="GO" id="GO:0005829">
    <property type="term" value="C:cytosol"/>
    <property type="evidence" value="ECO:0007669"/>
    <property type="project" value="TreeGrafter"/>
</dbReference>
<feature type="domain" description="Dihydrodipicolinate reductase N-terminal" evidence="14">
    <location>
        <begin position="4"/>
        <end position="108"/>
    </location>
</feature>
<dbReference type="GO" id="GO:0016726">
    <property type="term" value="F:oxidoreductase activity, acting on CH or CH2 groups, NAD or NADP as acceptor"/>
    <property type="evidence" value="ECO:0007669"/>
    <property type="project" value="UniProtKB-UniRule"/>
</dbReference>
<keyword evidence="17" id="KW-1185">Reference proteome</keyword>
<reference evidence="16 17" key="1">
    <citation type="submission" date="2010-04" db="EMBL/GenBank/DDBJ databases">
        <authorList>
            <person name="Qin X."/>
            <person name="Bachman B."/>
            <person name="Battles P."/>
            <person name="Bell A."/>
            <person name="Bess C."/>
            <person name="Bickham C."/>
            <person name="Chaboub L."/>
            <person name="Chen D."/>
            <person name="Coyle M."/>
            <person name="Deiros D.R."/>
            <person name="Dinh H."/>
            <person name="Forbes L."/>
            <person name="Fowler G."/>
            <person name="Francisco L."/>
            <person name="Fu Q."/>
            <person name="Gubbala S."/>
            <person name="Hale W."/>
            <person name="Han Y."/>
            <person name="Hemphill L."/>
            <person name="Highlander S.K."/>
            <person name="Hirani K."/>
            <person name="Hogues M."/>
            <person name="Jackson L."/>
            <person name="Jakkamsetti A."/>
            <person name="Javaid M."/>
            <person name="Jiang H."/>
            <person name="Korchina V."/>
            <person name="Kovar C."/>
            <person name="Lara F."/>
            <person name="Lee S."/>
            <person name="Mata R."/>
            <person name="Mathew T."/>
            <person name="Moen C."/>
            <person name="Morales K."/>
            <person name="Munidasa M."/>
            <person name="Nazareth L."/>
            <person name="Ngo R."/>
            <person name="Nguyen L."/>
            <person name="Okwuonu G."/>
            <person name="Ongeri F."/>
            <person name="Patil S."/>
            <person name="Petrosino J."/>
            <person name="Pham C."/>
            <person name="Pham P."/>
            <person name="Pu L.-L."/>
            <person name="Puazo M."/>
            <person name="Raj R."/>
            <person name="Reid J."/>
            <person name="Rouhana J."/>
            <person name="Saada N."/>
            <person name="Shang Y."/>
            <person name="Simmons D."/>
            <person name="Thornton R."/>
            <person name="Warren J."/>
            <person name="Weissenberger G."/>
            <person name="Zhang J."/>
            <person name="Zhang L."/>
            <person name="Zhou C."/>
            <person name="Zhu D."/>
            <person name="Muzny D."/>
            <person name="Worley K."/>
            <person name="Gibbs R."/>
        </authorList>
    </citation>
    <scope>NUCLEOTIDE SEQUENCE [LARGE SCALE GENOMIC DNA]</scope>
    <source>
        <strain evidence="16 17">ATCC 49030</strain>
    </source>
</reference>
<proteinExistence type="inferred from homology"/>
<comment type="function">
    <text evidence="13">Catalyzes the conversion of 4-hydroxy-tetrahydrodipicolinate (HTPA) to tetrahydrodipicolinate.</text>
</comment>
<keyword evidence="8 13" id="KW-0457">Lysine biosynthesis</keyword>
<dbReference type="InterPro" id="IPR022663">
    <property type="entry name" value="DapB_C"/>
</dbReference>
<sequence>MSNIRVAVLGAHGRMGSHAVRALEAADGIEVVATLGSSDPLEQVVESGAQVAVELTVPRATEDNVRFLVSNDIHTVVGTTGWDDDRLSRLEDLCAEHPQVGVLIAPNFSIGAVLAMQFAEMAAPYFDSAEVIEIHHTRKLDAPSGTAVSTAKRIAAQRAQAGLPPVPDATESDPHGARGAVIDGIHVHAVRQVGMNASEEIHFGSAHEALTIRTDSHSTEAFMPGIVQAVNAVADHPGLTVGLEKYL</sequence>
<dbReference type="PROSITE" id="PS01298">
    <property type="entry name" value="DAPB"/>
    <property type="match status" value="1"/>
</dbReference>
<evidence type="ECO:0000256" key="7">
    <source>
        <dbReference type="ARBA" id="ARBA00023027"/>
    </source>
</evidence>
<dbReference type="eggNOG" id="COG0289">
    <property type="taxonomic scope" value="Bacteria"/>
</dbReference>
<dbReference type="Gene3D" id="3.40.50.720">
    <property type="entry name" value="NAD(P)-binding Rossmann-like Domain"/>
    <property type="match status" value="1"/>
</dbReference>
<dbReference type="PIRSF" id="PIRSF000161">
    <property type="entry name" value="DHPR"/>
    <property type="match status" value="1"/>
</dbReference>
<keyword evidence="6 13" id="KW-0560">Oxidoreductase</keyword>
<accession>D4YMC1</accession>
<dbReference type="PANTHER" id="PTHR20836:SF0">
    <property type="entry name" value="4-HYDROXY-TETRAHYDRODIPICOLINATE REDUCTASE 1, CHLOROPLASTIC-RELATED"/>
    <property type="match status" value="1"/>
</dbReference>
<feature type="binding site" evidence="13">
    <location>
        <begin position="105"/>
        <end position="108"/>
    </location>
    <ligand>
        <name>NAD(+)</name>
        <dbReference type="ChEBI" id="CHEBI:57540"/>
    </ligand>
</feature>
<evidence type="ECO:0000256" key="13">
    <source>
        <dbReference type="HAMAP-Rule" id="MF_00102"/>
    </source>
</evidence>
<dbReference type="Pfam" id="PF05173">
    <property type="entry name" value="DapB_C"/>
    <property type="match status" value="1"/>
</dbReference>
<evidence type="ECO:0000256" key="5">
    <source>
        <dbReference type="ARBA" id="ARBA00022915"/>
    </source>
</evidence>
<comment type="caution">
    <text evidence="13">Lacks conserved residue(s) required for the propagation of feature annotation.</text>
</comment>
<comment type="caution">
    <text evidence="16">The sequence shown here is derived from an EMBL/GenBank/DDBJ whole genome shotgun (WGS) entry which is preliminary data.</text>
</comment>
<comment type="caution">
    <text evidence="13">Was originally thought to be a dihydrodipicolinate reductase (DHDPR), catalyzing the conversion of dihydrodipicolinate to tetrahydrodipicolinate. However, it was shown in E.coli that the substrate of the enzymatic reaction is not dihydrodipicolinate (DHDP) but in fact (2S,4S)-4-hydroxy-2,3,4,5-tetrahydrodipicolinic acid (HTPA), the product released by the DapA-catalyzed reaction.</text>
</comment>
<keyword evidence="3 13" id="KW-0028">Amino-acid biosynthesis</keyword>
<evidence type="ECO:0000259" key="15">
    <source>
        <dbReference type="Pfam" id="PF05173"/>
    </source>
</evidence>
<gene>
    <name evidence="13 16" type="primary">dapB</name>
    <name evidence="16" type="ORF">HMPREF0183_1081</name>
</gene>
<feature type="active site" description="Proton donor/acceptor" evidence="13">
    <location>
        <position position="135"/>
    </location>
</feature>
<organism evidence="16 17">
    <name type="scientific">Brevibacterium mcbrellneri ATCC 49030</name>
    <dbReference type="NCBI Taxonomy" id="585530"/>
    <lineage>
        <taxon>Bacteria</taxon>
        <taxon>Bacillati</taxon>
        <taxon>Actinomycetota</taxon>
        <taxon>Actinomycetes</taxon>
        <taxon>Micrococcales</taxon>
        <taxon>Brevibacteriaceae</taxon>
        <taxon>Brevibacterium</taxon>
    </lineage>
</organism>
<dbReference type="InterPro" id="IPR036291">
    <property type="entry name" value="NAD(P)-bd_dom_sf"/>
</dbReference>
<dbReference type="OrthoDB" id="9790352at2"/>
<feature type="binding site" evidence="13">
    <location>
        <begin position="145"/>
        <end position="146"/>
    </location>
    <ligand>
        <name>(S)-2,3,4,5-tetrahydrodipicolinate</name>
        <dbReference type="ChEBI" id="CHEBI:16845"/>
    </ligand>
</feature>
<dbReference type="GO" id="GO:0009089">
    <property type="term" value="P:lysine biosynthetic process via diaminopimelate"/>
    <property type="evidence" value="ECO:0007669"/>
    <property type="project" value="UniProtKB-UniRule"/>
</dbReference>
<evidence type="ECO:0000256" key="3">
    <source>
        <dbReference type="ARBA" id="ARBA00022605"/>
    </source>
</evidence>
<dbReference type="InterPro" id="IPR023940">
    <property type="entry name" value="DHDPR_bac"/>
</dbReference>
<evidence type="ECO:0000259" key="14">
    <source>
        <dbReference type="Pfam" id="PF01113"/>
    </source>
</evidence>
<feature type="binding site" evidence="13">
    <location>
        <begin position="78"/>
        <end position="80"/>
    </location>
    <ligand>
        <name>NAD(+)</name>
        <dbReference type="ChEBI" id="CHEBI:57540"/>
    </ligand>
</feature>
<evidence type="ECO:0000256" key="4">
    <source>
        <dbReference type="ARBA" id="ARBA00022857"/>
    </source>
</evidence>
<feature type="binding site" evidence="13">
    <location>
        <begin position="10"/>
        <end position="15"/>
    </location>
    <ligand>
        <name>NAD(+)</name>
        <dbReference type="ChEBI" id="CHEBI:57540"/>
    </ligand>
</feature>
<evidence type="ECO:0000313" key="16">
    <source>
        <dbReference type="EMBL" id="EFG47582.1"/>
    </source>
</evidence>
<comment type="similarity">
    <text evidence="1 13">Belongs to the DapB family.</text>
</comment>
<comment type="catalytic activity">
    <reaction evidence="12 13">
        <text>(S)-2,3,4,5-tetrahydrodipicolinate + NAD(+) + H2O = (2S,4S)-4-hydroxy-2,3,4,5-tetrahydrodipicolinate + NADH + H(+)</text>
        <dbReference type="Rhea" id="RHEA:35323"/>
        <dbReference type="ChEBI" id="CHEBI:15377"/>
        <dbReference type="ChEBI" id="CHEBI:15378"/>
        <dbReference type="ChEBI" id="CHEBI:16845"/>
        <dbReference type="ChEBI" id="CHEBI:57540"/>
        <dbReference type="ChEBI" id="CHEBI:57945"/>
        <dbReference type="ChEBI" id="CHEBI:67139"/>
        <dbReference type="EC" id="1.17.1.8"/>
    </reaction>
</comment>
<dbReference type="FunFam" id="3.30.360.10:FF:000009">
    <property type="entry name" value="4-hydroxy-tetrahydrodipicolinate reductase"/>
    <property type="match status" value="1"/>
</dbReference>
<dbReference type="RefSeq" id="WP_005883578.1">
    <property type="nucleotide sequence ID" value="NZ_ADNU01000032.1"/>
</dbReference>
<feature type="binding site" evidence="13">
    <location>
        <position position="136"/>
    </location>
    <ligand>
        <name>(S)-2,3,4,5-tetrahydrodipicolinate</name>
        <dbReference type="ChEBI" id="CHEBI:16845"/>
    </ligand>
</feature>
<evidence type="ECO:0000256" key="1">
    <source>
        <dbReference type="ARBA" id="ARBA00006642"/>
    </source>
</evidence>
<evidence type="ECO:0000256" key="12">
    <source>
        <dbReference type="ARBA" id="ARBA00049396"/>
    </source>
</evidence>
<dbReference type="InterPro" id="IPR022664">
    <property type="entry name" value="DapB_N_CS"/>
</dbReference>
<evidence type="ECO:0000256" key="8">
    <source>
        <dbReference type="ARBA" id="ARBA00023154"/>
    </source>
</evidence>
<feature type="domain" description="Dihydrodipicolinate reductase C-terminal" evidence="15">
    <location>
        <begin position="111"/>
        <end position="247"/>
    </location>
</feature>
<dbReference type="Proteomes" id="UP000005714">
    <property type="component" value="Unassembled WGS sequence"/>
</dbReference>
<keyword evidence="4 13" id="KW-0521">NADP</keyword>
<keyword evidence="5 13" id="KW-0220">Diaminopimelate biosynthesis</keyword>
<feature type="active site" description="Proton donor" evidence="13">
    <location>
        <position position="139"/>
    </location>
</feature>
<evidence type="ECO:0000256" key="6">
    <source>
        <dbReference type="ARBA" id="ARBA00023002"/>
    </source>
</evidence>
<keyword evidence="7 13" id="KW-0520">NAD</keyword>
<dbReference type="STRING" id="585530.HMPREF0183_1081"/>
<dbReference type="NCBIfam" id="TIGR00036">
    <property type="entry name" value="dapB"/>
    <property type="match status" value="1"/>
</dbReference>
<comment type="pathway">
    <text evidence="9 13">Amino-acid biosynthesis; L-lysine biosynthesis via DAP pathway; (S)-tetrahydrodipicolinate from L-aspartate: step 4/4.</text>
</comment>
<dbReference type="GO" id="GO:0051287">
    <property type="term" value="F:NAD binding"/>
    <property type="evidence" value="ECO:0007669"/>
    <property type="project" value="UniProtKB-UniRule"/>
</dbReference>
<dbReference type="EMBL" id="ADNU01000032">
    <property type="protein sequence ID" value="EFG47582.1"/>
    <property type="molecule type" value="Genomic_DNA"/>
</dbReference>
<comment type="subunit">
    <text evidence="13">Homotetramer.</text>
</comment>
<evidence type="ECO:0000256" key="10">
    <source>
        <dbReference type="ARBA" id="ARBA00038983"/>
    </source>
</evidence>
<dbReference type="EC" id="1.17.1.8" evidence="10 13"/>
<name>D4YMC1_9MICO</name>
<dbReference type="PANTHER" id="PTHR20836">
    <property type="entry name" value="DIHYDRODIPICOLINATE REDUCTASE"/>
    <property type="match status" value="1"/>
</dbReference>
<dbReference type="SUPFAM" id="SSF51735">
    <property type="entry name" value="NAD(P)-binding Rossmann-fold domains"/>
    <property type="match status" value="1"/>
</dbReference>
<dbReference type="AlphaFoldDB" id="D4YMC1"/>